<dbReference type="Pfam" id="PF03713">
    <property type="entry name" value="DUF305"/>
    <property type="match status" value="1"/>
</dbReference>
<evidence type="ECO:0000313" key="3">
    <source>
        <dbReference type="EMBL" id="ONG53989.1"/>
    </source>
</evidence>
<name>A0A1V2H3G8_9PROT</name>
<feature type="transmembrane region" description="Helical" evidence="1">
    <location>
        <begin position="230"/>
        <end position="250"/>
    </location>
</feature>
<feature type="transmembrane region" description="Helical" evidence="1">
    <location>
        <begin position="42"/>
        <end position="62"/>
    </location>
</feature>
<feature type="transmembrane region" description="Helical" evidence="1">
    <location>
        <begin position="191"/>
        <end position="210"/>
    </location>
</feature>
<keyword evidence="1" id="KW-1133">Transmembrane helix</keyword>
<keyword evidence="1" id="KW-0812">Transmembrane</keyword>
<keyword evidence="4" id="KW-1185">Reference proteome</keyword>
<dbReference type="InterPro" id="IPR005183">
    <property type="entry name" value="DUF305_CopM-like"/>
</dbReference>
<dbReference type="Proteomes" id="UP000188879">
    <property type="component" value="Unassembled WGS sequence"/>
</dbReference>
<proteinExistence type="predicted"/>
<feature type="transmembrane region" description="Helical" evidence="1">
    <location>
        <begin position="257"/>
        <end position="273"/>
    </location>
</feature>
<feature type="transmembrane region" description="Helical" evidence="1">
    <location>
        <begin position="279"/>
        <end position="301"/>
    </location>
</feature>
<dbReference type="PANTHER" id="PTHR36933:SF1">
    <property type="entry name" value="SLL0788 PROTEIN"/>
    <property type="match status" value="1"/>
</dbReference>
<accession>A0A1V2H3G8</accession>
<comment type="caution">
    <text evidence="3">The sequence shown here is derived from an EMBL/GenBank/DDBJ whole genome shotgun (WGS) entry which is preliminary data.</text>
</comment>
<feature type="transmembrane region" description="Helical" evidence="1">
    <location>
        <begin position="161"/>
        <end position="179"/>
    </location>
</feature>
<dbReference type="InterPro" id="IPR012347">
    <property type="entry name" value="Ferritin-like"/>
</dbReference>
<dbReference type="EMBL" id="MLCO01000090">
    <property type="protein sequence ID" value="ONG53989.1"/>
    <property type="molecule type" value="Genomic_DNA"/>
</dbReference>
<protein>
    <recommendedName>
        <fullName evidence="2">DUF305 domain-containing protein</fullName>
    </recommendedName>
</protein>
<dbReference type="Gene3D" id="1.20.1260.10">
    <property type="match status" value="1"/>
</dbReference>
<dbReference type="PANTHER" id="PTHR36933">
    <property type="entry name" value="SLL0788 PROTEIN"/>
    <property type="match status" value="1"/>
</dbReference>
<dbReference type="AlphaFoldDB" id="A0A1V2H3G8"/>
<feature type="transmembrane region" description="Helical" evidence="1">
    <location>
        <begin position="313"/>
        <end position="332"/>
    </location>
</feature>
<gene>
    <name evidence="3" type="ORF">BKE38_10970</name>
</gene>
<keyword evidence="1" id="KW-0472">Membrane</keyword>
<evidence type="ECO:0000259" key="2">
    <source>
        <dbReference type="Pfam" id="PF03713"/>
    </source>
</evidence>
<feature type="transmembrane region" description="Helical" evidence="1">
    <location>
        <begin position="88"/>
        <end position="110"/>
    </location>
</feature>
<feature type="domain" description="DUF305" evidence="2">
    <location>
        <begin position="381"/>
        <end position="461"/>
    </location>
</feature>
<evidence type="ECO:0000313" key="4">
    <source>
        <dbReference type="Proteomes" id="UP000188879"/>
    </source>
</evidence>
<organism evidence="3 4">
    <name type="scientific">Teichococcus deserti</name>
    <dbReference type="NCBI Taxonomy" id="1817963"/>
    <lineage>
        <taxon>Bacteria</taxon>
        <taxon>Pseudomonadati</taxon>
        <taxon>Pseudomonadota</taxon>
        <taxon>Alphaproteobacteria</taxon>
        <taxon>Acetobacterales</taxon>
        <taxon>Roseomonadaceae</taxon>
        <taxon>Roseomonas</taxon>
    </lineage>
</organism>
<reference evidence="3 4" key="1">
    <citation type="submission" date="2016-10" db="EMBL/GenBank/DDBJ databases">
        <title>Draft Genome sequence of Roseomonas sp. strain M3.</title>
        <authorList>
            <person name="Subhash Y."/>
            <person name="Lee S."/>
        </authorList>
    </citation>
    <scope>NUCLEOTIDE SEQUENCE [LARGE SCALE GENOMIC DNA]</scope>
    <source>
        <strain evidence="3 4">M3</strain>
    </source>
</reference>
<dbReference type="RefSeq" id="WP_076957397.1">
    <property type="nucleotide sequence ID" value="NZ_MLCO01000090.1"/>
</dbReference>
<evidence type="ECO:0000256" key="1">
    <source>
        <dbReference type="SAM" id="Phobius"/>
    </source>
</evidence>
<sequence>MQRTLLVFMLALIPGVAGAHVKWFEAYEVAAAPVPISTTLSLPYFWIGLGLVLSFFLVTTLLERQPLGQVVTKGLNTIAAPLRHRADAFLLAVLFAFFVALFAVGGTYLTPDLKTEAGWVPWAQLVIALLVPARRTRPVAAAAIVLLWFVTLRDYDLFHLFDYLALGLGLAGYLLLSGFPEGAWQERRFAVLRWGIALALMWSSLEKFMYPQWFLPLLEERPYLAFGIPFGPYTTMAGVAEFTLGFGLLWTPLVRRLSALALFALMFAAVYPFGRVDMIGHASILAALLVVIADPGGSTALEVAPRTRWATPLVPVGLAVALALSMGSYFTLHQAIYAPDRASLAILRAGTERIAQGGAAPGGFWRGAEHYHGSGHGSAAPQAASSAAMQDAMEQMHGAMNRIRVTGDLDRDFVALMVPHHEGALAMARLYLESGKDPQLRQLAEQIVHGQESEVDTMRSWNMGGSQQR</sequence>